<dbReference type="SUPFAM" id="SSF56317">
    <property type="entry name" value="Carbon-nitrogen hydrolase"/>
    <property type="match status" value="1"/>
</dbReference>
<feature type="transmembrane region" description="Helical" evidence="2">
    <location>
        <begin position="56"/>
        <end position="77"/>
    </location>
</feature>
<feature type="region of interest" description="Disordered" evidence="1">
    <location>
        <begin position="210"/>
        <end position="232"/>
    </location>
</feature>
<feature type="transmembrane region" description="Helical" evidence="2">
    <location>
        <begin position="238"/>
        <end position="257"/>
    </location>
</feature>
<evidence type="ECO:0008006" key="5">
    <source>
        <dbReference type="Google" id="ProtNLM"/>
    </source>
</evidence>
<dbReference type="PANTHER" id="PTHR38686:SF1">
    <property type="entry name" value="APOLIPOPROTEIN N-ACYLTRANSFERASE"/>
    <property type="match status" value="1"/>
</dbReference>
<evidence type="ECO:0000256" key="2">
    <source>
        <dbReference type="SAM" id="Phobius"/>
    </source>
</evidence>
<proteinExistence type="predicted"/>
<feature type="transmembrane region" description="Helical" evidence="2">
    <location>
        <begin position="20"/>
        <end position="44"/>
    </location>
</feature>
<accession>A0ABP1CHM4</accession>
<dbReference type="InterPro" id="IPR036526">
    <property type="entry name" value="C-N_Hydrolase_sf"/>
</dbReference>
<evidence type="ECO:0000256" key="1">
    <source>
        <dbReference type="SAM" id="MobiDB-lite"/>
    </source>
</evidence>
<dbReference type="PANTHER" id="PTHR38686">
    <property type="entry name" value="APOLIPOPROTEIN N-ACYLTRANSFERASE"/>
    <property type="match status" value="1"/>
</dbReference>
<gene>
    <name evidence="3" type="ORF">GFSPODELE1_LOCUS626</name>
</gene>
<feature type="compositionally biased region" description="Low complexity" evidence="1">
    <location>
        <begin position="219"/>
        <end position="232"/>
    </location>
</feature>
<dbReference type="EMBL" id="OZ037944">
    <property type="protein sequence ID" value="CAL1695177.1"/>
    <property type="molecule type" value="Genomic_DNA"/>
</dbReference>
<feature type="transmembrane region" description="Helical" evidence="2">
    <location>
        <begin position="89"/>
        <end position="115"/>
    </location>
</feature>
<keyword evidence="2" id="KW-0472">Membrane</keyword>
<evidence type="ECO:0000313" key="4">
    <source>
        <dbReference type="Proteomes" id="UP001497453"/>
    </source>
</evidence>
<sequence length="600" mass="64928">MGDIRSRMVSHPLMAHTVTSSFIAMLALTPTPALVPIIALISVIRLSSWAFVHRPGGFLFAVVQLLAISLAAGVAQLTPSLEALSTPTISLVVLSVISIATSAIALLAAFAACYVERIVSSQWATITIFPALWASAWGSISYVSSVGQLATWSPVVGLGPYWWIRQYLGQWGVNWIAAAWAGILSTLLGNWIVGTGETSHREDEPIISFLDDPEHGNEGTSIPRSGSSQSTSRSKETLAGLLILLMIPSYFFSSIPLPPFSDNTTPFTVGCVLPIPKYSGQRSGLPTLDDYIHDSRTLQASANIVIWPENAVRFASPAEKEDTFRELQLSKNMNKGKYWGISFEEYIPADLKGGVYKKGMKRNGFALLGSSGPPVLEYYKRHLVPIAESFPLVPGSEDPEMFTVELSAPKNYNKTDWAPAPKYTRPIPITTSICLDLASPSSFDHLESRPSLILAPANTWHIGVGLAMWEQAKARAEETGSTVVWCDGGDGGVSGVAGGGYDEFVQVGQGSWYKTIGVPYPFNEERTTFARLGQYGAFMTVWAIVGVGYAVEGFLKRDDPQAGNLVGGRSLLKISQLVSFLRSFGRGSKVQAGEERPLLE</sequence>
<feature type="transmembrane region" description="Helical" evidence="2">
    <location>
        <begin position="127"/>
        <end position="152"/>
    </location>
</feature>
<dbReference type="InterPro" id="IPR004563">
    <property type="entry name" value="Apolipo_AcylTrfase"/>
</dbReference>
<reference evidence="4" key="1">
    <citation type="submission" date="2024-04" db="EMBL/GenBank/DDBJ databases">
        <authorList>
            <person name="Shaw F."/>
            <person name="Minotto A."/>
        </authorList>
    </citation>
    <scope>NUCLEOTIDE SEQUENCE [LARGE SCALE GENOMIC DNA]</scope>
</reference>
<organism evidence="3 4">
    <name type="scientific">Somion occarium</name>
    <dbReference type="NCBI Taxonomy" id="3059160"/>
    <lineage>
        <taxon>Eukaryota</taxon>
        <taxon>Fungi</taxon>
        <taxon>Dikarya</taxon>
        <taxon>Basidiomycota</taxon>
        <taxon>Agaricomycotina</taxon>
        <taxon>Agaricomycetes</taxon>
        <taxon>Polyporales</taxon>
        <taxon>Cerrenaceae</taxon>
        <taxon>Somion</taxon>
    </lineage>
</organism>
<keyword evidence="2" id="KW-0812">Transmembrane</keyword>
<protein>
    <recommendedName>
        <fullName evidence="5">Apolipoprotein N-acyltransferase</fullName>
    </recommendedName>
</protein>
<name>A0ABP1CHM4_9APHY</name>
<keyword evidence="4" id="KW-1185">Reference proteome</keyword>
<evidence type="ECO:0000313" key="3">
    <source>
        <dbReference type="EMBL" id="CAL1695177.1"/>
    </source>
</evidence>
<feature type="transmembrane region" description="Helical" evidence="2">
    <location>
        <begin position="172"/>
        <end position="193"/>
    </location>
</feature>
<dbReference type="Proteomes" id="UP001497453">
    <property type="component" value="Chromosome 1"/>
</dbReference>
<keyword evidence="2" id="KW-1133">Transmembrane helix</keyword>
<dbReference type="Gene3D" id="3.60.110.10">
    <property type="entry name" value="Carbon-nitrogen hydrolase"/>
    <property type="match status" value="1"/>
</dbReference>